<accession>A0A1Q9CV23</accession>
<proteinExistence type="predicted"/>
<name>A0A1Q9CV23_SYMMI</name>
<sequence>MFCNAAERSFGNTAVVLAQGLSSCVGCVRDENMLLQVVKEQDVASYHHPMQNQHSHPYYGRYGRHYGSYDRYHSWYYGRYGRYPSWYYGKYYGKYYAKYYGKYYGRKTTTVSTTAVSTTTTSTSTTRVVCTGGNANGGQGQLFFRQLDPPQNTLTIESTVASPECQCVGGTSGDTLVPGYLSVVASPLLELEEIQLISITSPNGTEMSVTAVPGSSGGALAAGTVAFNGFSAVGDWTIRLLDGDGNLTVQNASLMLLRFGLQPCNQILPAADCFGNSFDGKRAIFFNRSVVGTTLSSAETAVQFHADLPSECCLSNFSNSIRIQFSNTPPFGQPLSADGRSPDPNGVEFTLAGAVKANAGFREVLLTYQQPDVDGRNPAAGLWNFNISTAGFIAVIGYFADQ</sequence>
<organism evidence="1 2">
    <name type="scientific">Symbiodinium microadriaticum</name>
    <name type="common">Dinoflagellate</name>
    <name type="synonym">Zooxanthella microadriatica</name>
    <dbReference type="NCBI Taxonomy" id="2951"/>
    <lineage>
        <taxon>Eukaryota</taxon>
        <taxon>Sar</taxon>
        <taxon>Alveolata</taxon>
        <taxon>Dinophyceae</taxon>
        <taxon>Suessiales</taxon>
        <taxon>Symbiodiniaceae</taxon>
        <taxon>Symbiodinium</taxon>
    </lineage>
</organism>
<comment type="caution">
    <text evidence="1">The sequence shown here is derived from an EMBL/GenBank/DDBJ whole genome shotgun (WGS) entry which is preliminary data.</text>
</comment>
<keyword evidence="2" id="KW-1185">Reference proteome</keyword>
<protein>
    <submittedName>
        <fullName evidence="1">Uncharacterized protein</fullName>
    </submittedName>
</protein>
<dbReference type="OrthoDB" id="446816at2759"/>
<dbReference type="EMBL" id="LSRX01000900">
    <property type="protein sequence ID" value="OLP86782.1"/>
    <property type="molecule type" value="Genomic_DNA"/>
</dbReference>
<reference evidence="1 2" key="1">
    <citation type="submission" date="2016-02" db="EMBL/GenBank/DDBJ databases">
        <title>Genome analysis of coral dinoflagellate symbionts highlights evolutionary adaptations to a symbiotic lifestyle.</title>
        <authorList>
            <person name="Aranda M."/>
            <person name="Li Y."/>
            <person name="Liew Y.J."/>
            <person name="Baumgarten S."/>
            <person name="Simakov O."/>
            <person name="Wilson M."/>
            <person name="Piel J."/>
            <person name="Ashoor H."/>
            <person name="Bougouffa S."/>
            <person name="Bajic V.B."/>
            <person name="Ryu T."/>
            <person name="Ravasi T."/>
            <person name="Bayer T."/>
            <person name="Micklem G."/>
            <person name="Kim H."/>
            <person name="Bhak J."/>
            <person name="Lajeunesse T.C."/>
            <person name="Voolstra C.R."/>
        </authorList>
    </citation>
    <scope>NUCLEOTIDE SEQUENCE [LARGE SCALE GENOMIC DNA]</scope>
    <source>
        <strain evidence="1 2">CCMP2467</strain>
    </source>
</reference>
<evidence type="ECO:0000313" key="2">
    <source>
        <dbReference type="Proteomes" id="UP000186817"/>
    </source>
</evidence>
<dbReference type="Proteomes" id="UP000186817">
    <property type="component" value="Unassembled WGS sequence"/>
</dbReference>
<evidence type="ECO:0000313" key="1">
    <source>
        <dbReference type="EMBL" id="OLP86782.1"/>
    </source>
</evidence>
<gene>
    <name evidence="1" type="ORF">AK812_SmicGene32081</name>
</gene>
<dbReference type="AlphaFoldDB" id="A0A1Q9CV23"/>